<dbReference type="Proteomes" id="UP000005697">
    <property type="component" value="Unassembled WGS sequence"/>
</dbReference>
<dbReference type="EMBL" id="AEWX01000005">
    <property type="protein sequence ID" value="EGC20899.1"/>
    <property type="molecule type" value="Genomic_DNA"/>
</dbReference>
<evidence type="ECO:0000256" key="1">
    <source>
        <dbReference type="SAM" id="Phobius"/>
    </source>
</evidence>
<dbReference type="STRING" id="888743.HMPREF9141_0539"/>
<comment type="caution">
    <text evidence="2">The sequence shown here is derived from an EMBL/GenBank/DDBJ whole genome shotgun (WGS) entry which is preliminary data.</text>
</comment>
<accession>F0F4M3</accession>
<name>F0F4M3_9BACT</name>
<feature type="transmembrane region" description="Helical" evidence="1">
    <location>
        <begin position="12"/>
        <end position="29"/>
    </location>
</feature>
<evidence type="ECO:0000313" key="3">
    <source>
        <dbReference type="Proteomes" id="UP000005697"/>
    </source>
</evidence>
<sequence length="107" mass="12829">MANFLNTRVFRIILSFALLSVGCMIYILFRQDSLLMFTCFDELQIMELIQHIRNTGTEYSVFDWVKNSLPDGLWLFSYMFLIDTIWDREKVFLYFFSLFIAYNCNSV</sequence>
<protein>
    <submittedName>
        <fullName evidence="2">Uncharacterized protein</fullName>
    </submittedName>
</protein>
<gene>
    <name evidence="2" type="ORF">HMPREF9141_0539</name>
</gene>
<proteinExistence type="predicted"/>
<keyword evidence="1" id="KW-0812">Transmembrane</keyword>
<keyword evidence="1" id="KW-0472">Membrane</keyword>
<keyword evidence="3" id="KW-1185">Reference proteome</keyword>
<organism evidence="2 3">
    <name type="scientific">Prevotella multiformis DSM 16608</name>
    <dbReference type="NCBI Taxonomy" id="888743"/>
    <lineage>
        <taxon>Bacteria</taxon>
        <taxon>Pseudomonadati</taxon>
        <taxon>Bacteroidota</taxon>
        <taxon>Bacteroidia</taxon>
        <taxon>Bacteroidales</taxon>
        <taxon>Prevotellaceae</taxon>
        <taxon>Prevotella</taxon>
    </lineage>
</organism>
<reference evidence="2 3" key="1">
    <citation type="submission" date="2011-01" db="EMBL/GenBank/DDBJ databases">
        <authorList>
            <person name="Muzny D."/>
            <person name="Qin X."/>
            <person name="Deng J."/>
            <person name="Jiang H."/>
            <person name="Liu Y."/>
            <person name="Qu J."/>
            <person name="Song X.-Z."/>
            <person name="Zhang L."/>
            <person name="Thornton R."/>
            <person name="Coyle M."/>
            <person name="Francisco L."/>
            <person name="Jackson L."/>
            <person name="Javaid M."/>
            <person name="Korchina V."/>
            <person name="Kovar C."/>
            <person name="Mata R."/>
            <person name="Mathew T."/>
            <person name="Ngo R."/>
            <person name="Nguyen L."/>
            <person name="Nguyen N."/>
            <person name="Okwuonu G."/>
            <person name="Ongeri F."/>
            <person name="Pham C."/>
            <person name="Simmons D."/>
            <person name="Wilczek-Boney K."/>
            <person name="Hale W."/>
            <person name="Jakkamsetti A."/>
            <person name="Pham P."/>
            <person name="Ruth R."/>
            <person name="San Lucas F."/>
            <person name="Warren J."/>
            <person name="Zhang J."/>
            <person name="Zhao Z."/>
            <person name="Zhou C."/>
            <person name="Zhu D."/>
            <person name="Lee S."/>
            <person name="Bess C."/>
            <person name="Blankenburg K."/>
            <person name="Forbes L."/>
            <person name="Fu Q."/>
            <person name="Gubbala S."/>
            <person name="Hirani K."/>
            <person name="Jayaseelan J.C."/>
            <person name="Lara F."/>
            <person name="Munidasa M."/>
            <person name="Palculict T."/>
            <person name="Patil S."/>
            <person name="Pu L.-L."/>
            <person name="Saada N."/>
            <person name="Tang L."/>
            <person name="Weissenberger G."/>
            <person name="Zhu Y."/>
            <person name="Hemphill L."/>
            <person name="Shang Y."/>
            <person name="Youmans B."/>
            <person name="Ayvaz T."/>
            <person name="Ross M."/>
            <person name="Santibanez J."/>
            <person name="Aqrawi P."/>
            <person name="Gross S."/>
            <person name="Joshi V."/>
            <person name="Fowler G."/>
            <person name="Nazareth L."/>
            <person name="Reid J."/>
            <person name="Worley K."/>
            <person name="Petrosino J."/>
            <person name="Highlander S."/>
            <person name="Gibbs R."/>
        </authorList>
    </citation>
    <scope>NUCLEOTIDE SEQUENCE [LARGE SCALE GENOMIC DNA]</scope>
    <source>
        <strain evidence="2 3">DSM 16608</strain>
    </source>
</reference>
<evidence type="ECO:0000313" key="2">
    <source>
        <dbReference type="EMBL" id="EGC20899.1"/>
    </source>
</evidence>
<dbReference type="HOGENOM" id="CLU_2207668_0_0_10"/>
<keyword evidence="1" id="KW-1133">Transmembrane helix</keyword>
<dbReference type="AlphaFoldDB" id="F0F4M3"/>